<dbReference type="InterPro" id="IPR002893">
    <property type="entry name" value="Znf_MYND"/>
</dbReference>
<feature type="domain" description="MYND-type" evidence="7">
    <location>
        <begin position="59"/>
        <end position="103"/>
    </location>
</feature>
<evidence type="ECO:0000259" key="6">
    <source>
        <dbReference type="PROSITE" id="PS50280"/>
    </source>
</evidence>
<dbReference type="PROSITE" id="PS01360">
    <property type="entry name" value="ZF_MYND_1"/>
    <property type="match status" value="1"/>
</dbReference>
<dbReference type="Proteomes" id="UP001215712">
    <property type="component" value="Unassembled WGS sequence"/>
</dbReference>
<dbReference type="Gene3D" id="2.170.270.10">
    <property type="entry name" value="SET domain"/>
    <property type="match status" value="1"/>
</dbReference>
<dbReference type="Pfam" id="PF01753">
    <property type="entry name" value="zf-MYND"/>
    <property type="match status" value="1"/>
</dbReference>
<comment type="caution">
    <text evidence="8">The sequence shown here is derived from an EMBL/GenBank/DDBJ whole genome shotgun (WGS) entry which is preliminary data.</text>
</comment>
<evidence type="ECO:0000256" key="5">
    <source>
        <dbReference type="SAM" id="MobiDB-lite"/>
    </source>
</evidence>
<dbReference type="AlphaFoldDB" id="A0AAD6HVN3"/>
<reference evidence="8" key="2">
    <citation type="submission" date="2023-01" db="EMBL/GenBank/DDBJ databases">
        <authorList>
            <person name="Petersen C."/>
        </authorList>
    </citation>
    <scope>NUCLEOTIDE SEQUENCE</scope>
    <source>
        <strain evidence="8">IBT 17514</strain>
    </source>
</reference>
<dbReference type="Gene3D" id="1.10.220.160">
    <property type="match status" value="1"/>
</dbReference>
<keyword evidence="9" id="KW-1185">Reference proteome</keyword>
<accession>A0AAD6HVN3</accession>
<keyword evidence="2 4" id="KW-0863">Zinc-finger</keyword>
<evidence type="ECO:0000256" key="3">
    <source>
        <dbReference type="ARBA" id="ARBA00022833"/>
    </source>
</evidence>
<evidence type="ECO:0008006" key="10">
    <source>
        <dbReference type="Google" id="ProtNLM"/>
    </source>
</evidence>
<evidence type="ECO:0000259" key="7">
    <source>
        <dbReference type="PROSITE" id="PS50865"/>
    </source>
</evidence>
<reference evidence="8" key="1">
    <citation type="journal article" date="2023" name="IMA Fungus">
        <title>Comparative genomic study of the Penicillium genus elucidates a diverse pangenome and 15 lateral gene transfer events.</title>
        <authorList>
            <person name="Petersen C."/>
            <person name="Sorensen T."/>
            <person name="Nielsen M.R."/>
            <person name="Sondergaard T.E."/>
            <person name="Sorensen J.L."/>
            <person name="Fitzpatrick D.A."/>
            <person name="Frisvad J.C."/>
            <person name="Nielsen K.L."/>
        </authorList>
    </citation>
    <scope>NUCLEOTIDE SEQUENCE</scope>
    <source>
        <strain evidence="8">IBT 17514</strain>
    </source>
</reference>
<dbReference type="InterPro" id="IPR001214">
    <property type="entry name" value="SET_dom"/>
</dbReference>
<feature type="domain" description="SET" evidence="6">
    <location>
        <begin position="8"/>
        <end position="250"/>
    </location>
</feature>
<dbReference type="Pfam" id="PF00856">
    <property type="entry name" value="SET"/>
    <property type="match status" value="1"/>
</dbReference>
<dbReference type="PROSITE" id="PS50865">
    <property type="entry name" value="ZF_MYND_2"/>
    <property type="match status" value="1"/>
</dbReference>
<evidence type="ECO:0000313" key="9">
    <source>
        <dbReference type="Proteomes" id="UP001215712"/>
    </source>
</evidence>
<dbReference type="EMBL" id="JAQJAN010000002">
    <property type="protein sequence ID" value="KAJ5738883.1"/>
    <property type="molecule type" value="Genomic_DNA"/>
</dbReference>
<keyword evidence="1" id="KW-0479">Metal-binding</keyword>
<dbReference type="InterPro" id="IPR046341">
    <property type="entry name" value="SET_dom_sf"/>
</dbReference>
<dbReference type="PANTHER" id="PTHR12197:SF251">
    <property type="entry name" value="EG:BACR7C10.4 PROTEIN"/>
    <property type="match status" value="1"/>
</dbReference>
<dbReference type="SUPFAM" id="SSF82199">
    <property type="entry name" value="SET domain"/>
    <property type="match status" value="1"/>
</dbReference>
<evidence type="ECO:0000256" key="2">
    <source>
        <dbReference type="ARBA" id="ARBA00022771"/>
    </source>
</evidence>
<proteinExistence type="predicted"/>
<sequence>MAPQEPLPSVSTRTVPGSAPNGMGNGLFATEDIKVGEDVVHAKTPFVAILDSARLEDTCSGCFGKRQMAGNSDLKACTGCRVVKYCDRTCQAKDWKFAHSMECKIFQKLKPQILPNNARAILRMVLRTGKGKYTTQELGVFSNLETHIAEIQQNQTQMDRVSLTAKAVKGYSETDMTEEAICAYAARLDLNSFNLTTALYDRIGLYLHPYAALINHSCDYNATVGFDGEELFIKAIKPIKKHEQIFISYIDTTTPLQVRRSELSERYYFTCTCPKCSKGPNPNLNESQNESLSTSPNTDDNPTAIVETAERDALELLHAASDSDADPSKSIKSLKKGLSLLASSATWSLSRQPYPQLRDQIILSYLSTNSFSAAFIHAAIRYLRVDPLLYNPAHPIRHLHAWILAKLAIYLSQSFETKPEDPVRLEDFQLNFHFILWYVLADLASRQMESCTVPSFRTLVGANFKQVNDEFRVQGIDLGSNSQAKALLGGAWANLERLVDAALEKESEPVPN</sequence>
<feature type="region of interest" description="Disordered" evidence="5">
    <location>
        <begin position="1"/>
        <end position="21"/>
    </location>
</feature>
<evidence type="ECO:0000256" key="1">
    <source>
        <dbReference type="ARBA" id="ARBA00022723"/>
    </source>
</evidence>
<feature type="compositionally biased region" description="Polar residues" evidence="5">
    <location>
        <begin position="280"/>
        <end position="301"/>
    </location>
</feature>
<protein>
    <recommendedName>
        <fullName evidence="10">Suppressor of anucleate metulae protein B</fullName>
    </recommendedName>
</protein>
<dbReference type="GO" id="GO:0008270">
    <property type="term" value="F:zinc ion binding"/>
    <property type="evidence" value="ECO:0007669"/>
    <property type="project" value="UniProtKB-KW"/>
</dbReference>
<organism evidence="8 9">
    <name type="scientific">Penicillium malachiteum</name>
    <dbReference type="NCBI Taxonomy" id="1324776"/>
    <lineage>
        <taxon>Eukaryota</taxon>
        <taxon>Fungi</taxon>
        <taxon>Dikarya</taxon>
        <taxon>Ascomycota</taxon>
        <taxon>Pezizomycotina</taxon>
        <taxon>Eurotiomycetes</taxon>
        <taxon>Eurotiomycetidae</taxon>
        <taxon>Eurotiales</taxon>
        <taxon>Aspergillaceae</taxon>
        <taxon>Penicillium</taxon>
    </lineage>
</organism>
<evidence type="ECO:0000313" key="8">
    <source>
        <dbReference type="EMBL" id="KAJ5738883.1"/>
    </source>
</evidence>
<dbReference type="GO" id="GO:0005634">
    <property type="term" value="C:nucleus"/>
    <property type="evidence" value="ECO:0007669"/>
    <property type="project" value="TreeGrafter"/>
</dbReference>
<name>A0AAD6HVN3_9EURO</name>
<dbReference type="Gene3D" id="6.10.140.2220">
    <property type="match status" value="1"/>
</dbReference>
<dbReference type="InterPro" id="IPR050869">
    <property type="entry name" value="H3K4_H4K5_MeTrfase"/>
</dbReference>
<evidence type="ECO:0000256" key="4">
    <source>
        <dbReference type="PROSITE-ProRule" id="PRU00134"/>
    </source>
</evidence>
<keyword evidence="3" id="KW-0862">Zinc</keyword>
<gene>
    <name evidence="8" type="ORF">N7493_002038</name>
</gene>
<feature type="region of interest" description="Disordered" evidence="5">
    <location>
        <begin position="280"/>
        <end position="303"/>
    </location>
</feature>
<dbReference type="PROSITE" id="PS50280">
    <property type="entry name" value="SET"/>
    <property type="match status" value="1"/>
</dbReference>
<dbReference type="PANTHER" id="PTHR12197">
    <property type="entry name" value="HISTONE-LYSINE N-METHYLTRANSFERASE SMYD"/>
    <property type="match status" value="1"/>
</dbReference>